<feature type="compositionally biased region" description="Polar residues" evidence="1">
    <location>
        <begin position="22"/>
        <end position="43"/>
    </location>
</feature>
<feature type="non-terminal residue" evidence="3">
    <location>
        <position position="1"/>
    </location>
</feature>
<name>A0A7R9MN19_9ACAR</name>
<evidence type="ECO:0000313" key="2">
    <source>
        <dbReference type="EMBL" id="CAD7662084.1"/>
    </source>
</evidence>
<reference evidence="3" key="1">
    <citation type="submission" date="2020-11" db="EMBL/GenBank/DDBJ databases">
        <authorList>
            <person name="Tran Van P."/>
        </authorList>
    </citation>
    <scope>NUCLEOTIDE SEQUENCE</scope>
</reference>
<accession>A0A7R9MN19</accession>
<protein>
    <submittedName>
        <fullName evidence="3">Uncharacterized protein</fullName>
    </submittedName>
</protein>
<dbReference type="EMBL" id="OC941072">
    <property type="protein sequence ID" value="CAD7662084.1"/>
    <property type="molecule type" value="Genomic_DNA"/>
</dbReference>
<keyword evidence="4" id="KW-1185">Reference proteome</keyword>
<dbReference type="AlphaFoldDB" id="A0A7R9MN19"/>
<evidence type="ECO:0000313" key="4">
    <source>
        <dbReference type="Proteomes" id="UP000728032"/>
    </source>
</evidence>
<feature type="region of interest" description="Disordered" evidence="1">
    <location>
        <begin position="1"/>
        <end position="45"/>
    </location>
</feature>
<dbReference type="EMBL" id="OC941168">
    <property type="protein sequence ID" value="CAD7662112.1"/>
    <property type="molecule type" value="Genomic_DNA"/>
</dbReference>
<proteinExistence type="predicted"/>
<dbReference type="Proteomes" id="UP000728032">
    <property type="component" value="Unassembled WGS sequence"/>
</dbReference>
<dbReference type="OrthoDB" id="275301at2759"/>
<evidence type="ECO:0000313" key="3">
    <source>
        <dbReference type="EMBL" id="CAD7662112.1"/>
    </source>
</evidence>
<sequence>MSDTNGGHNQSCHQSSHRCSSLPSVSATARQSDPTTGTSSAPTSRPKMDVVCLIDLTIGSPTLSHRKAALEEIKRAAHLCNANLHHIQFQKLDF</sequence>
<feature type="compositionally biased region" description="Low complexity" evidence="1">
    <location>
        <begin position="10"/>
        <end position="21"/>
    </location>
</feature>
<organism evidence="3">
    <name type="scientific">Oppiella nova</name>
    <dbReference type="NCBI Taxonomy" id="334625"/>
    <lineage>
        <taxon>Eukaryota</taxon>
        <taxon>Metazoa</taxon>
        <taxon>Ecdysozoa</taxon>
        <taxon>Arthropoda</taxon>
        <taxon>Chelicerata</taxon>
        <taxon>Arachnida</taxon>
        <taxon>Acari</taxon>
        <taxon>Acariformes</taxon>
        <taxon>Sarcoptiformes</taxon>
        <taxon>Oribatida</taxon>
        <taxon>Brachypylina</taxon>
        <taxon>Oppioidea</taxon>
        <taxon>Oppiidae</taxon>
        <taxon>Oppiella</taxon>
    </lineage>
</organism>
<dbReference type="EMBL" id="CAJPVJ010026343">
    <property type="protein sequence ID" value="CAG2179248.1"/>
    <property type="molecule type" value="Genomic_DNA"/>
</dbReference>
<dbReference type="EMBL" id="CAJPVJ010026247">
    <property type="protein sequence ID" value="CAG2179220.1"/>
    <property type="molecule type" value="Genomic_DNA"/>
</dbReference>
<evidence type="ECO:0000256" key="1">
    <source>
        <dbReference type="SAM" id="MobiDB-lite"/>
    </source>
</evidence>
<gene>
    <name evidence="2" type="ORF">ONB1V03_LOCUS18644</name>
    <name evidence="3" type="ORF">ONB1V03_LOCUS18672</name>
</gene>